<keyword evidence="1" id="KW-0238">DNA-binding</keyword>
<protein>
    <submittedName>
        <fullName evidence="4">Unannotated protein</fullName>
    </submittedName>
</protein>
<evidence type="ECO:0000256" key="1">
    <source>
        <dbReference type="ARBA" id="ARBA00023125"/>
    </source>
</evidence>
<proteinExistence type="predicted"/>
<reference evidence="4" key="1">
    <citation type="submission" date="2020-05" db="EMBL/GenBank/DDBJ databases">
        <authorList>
            <person name="Chiriac C."/>
            <person name="Salcher M."/>
            <person name="Ghai R."/>
            <person name="Kavagutti S V."/>
        </authorList>
    </citation>
    <scope>NUCLEOTIDE SEQUENCE</scope>
</reference>
<gene>
    <name evidence="3" type="ORF">UFOPK1826_01341</name>
    <name evidence="4" type="ORF">UFOPK2855_01116</name>
</gene>
<organism evidence="4">
    <name type="scientific">freshwater metagenome</name>
    <dbReference type="NCBI Taxonomy" id="449393"/>
    <lineage>
        <taxon>unclassified sequences</taxon>
        <taxon>metagenomes</taxon>
        <taxon>ecological metagenomes</taxon>
    </lineage>
</organism>
<dbReference type="Pfam" id="PF00440">
    <property type="entry name" value="TetR_N"/>
    <property type="match status" value="1"/>
</dbReference>
<dbReference type="InterPro" id="IPR001647">
    <property type="entry name" value="HTH_TetR"/>
</dbReference>
<accession>A0A6J6V5L2</accession>
<dbReference type="EMBL" id="CAEZUN010000208">
    <property type="protein sequence ID" value="CAB4612300.1"/>
    <property type="molecule type" value="Genomic_DNA"/>
</dbReference>
<dbReference type="PROSITE" id="PS50977">
    <property type="entry name" value="HTH_TETR_2"/>
    <property type="match status" value="1"/>
</dbReference>
<dbReference type="AlphaFoldDB" id="A0A6J6V5L2"/>
<dbReference type="Gene3D" id="1.10.357.10">
    <property type="entry name" value="Tetracycline Repressor, domain 2"/>
    <property type="match status" value="1"/>
</dbReference>
<evidence type="ECO:0000259" key="2">
    <source>
        <dbReference type="PROSITE" id="PS50977"/>
    </source>
</evidence>
<name>A0A6J6V5L2_9ZZZZ</name>
<dbReference type="EMBL" id="CAEZZK010000243">
    <property type="protein sequence ID" value="CAB4767470.1"/>
    <property type="molecule type" value="Genomic_DNA"/>
</dbReference>
<evidence type="ECO:0000313" key="3">
    <source>
        <dbReference type="EMBL" id="CAB4612300.1"/>
    </source>
</evidence>
<evidence type="ECO:0000313" key="4">
    <source>
        <dbReference type="EMBL" id="CAB4767470.1"/>
    </source>
</evidence>
<feature type="domain" description="HTH tetR-type" evidence="2">
    <location>
        <begin position="27"/>
        <end position="87"/>
    </location>
</feature>
<dbReference type="GO" id="GO:0003677">
    <property type="term" value="F:DNA binding"/>
    <property type="evidence" value="ECO:0007669"/>
    <property type="project" value="UniProtKB-KW"/>
</dbReference>
<dbReference type="InterPro" id="IPR009057">
    <property type="entry name" value="Homeodomain-like_sf"/>
</dbReference>
<dbReference type="SUPFAM" id="SSF46689">
    <property type="entry name" value="Homeodomain-like"/>
    <property type="match status" value="1"/>
</dbReference>
<sequence length="202" mass="22687">MVSDVNSQEKKVAFPRPKVVRAVVPAAEAQKRIVDTAIEMLRTIPFDKVTSREVTKRAGLAQPTIARNFGSMEGLFVHITSVLMENALARFPEVINQSLFFDSDFLLRVRLISWLISEGSPAKIFNLNFFQENMRAFANQAGGISDRTSFTWLIHVTLLVEGYAIFAGMHDLTDTQLTDSLTMIAALRAKLPELERELGWTQ</sequence>